<evidence type="ECO:0000313" key="12">
    <source>
        <dbReference type="EMBL" id="ALC15365.1"/>
    </source>
</evidence>
<keyword evidence="8 10" id="KW-0472">Membrane</keyword>
<evidence type="ECO:0000256" key="3">
    <source>
        <dbReference type="ARBA" id="ARBA00022475"/>
    </source>
</evidence>
<gene>
    <name evidence="12" type="primary">gspC</name>
    <name evidence="12" type="ORF">DSOUD_0576</name>
</gene>
<dbReference type="GO" id="GO:0005886">
    <property type="term" value="C:plasma membrane"/>
    <property type="evidence" value="ECO:0007669"/>
    <property type="project" value="UniProtKB-SubCell"/>
</dbReference>
<evidence type="ECO:0000256" key="10">
    <source>
        <dbReference type="SAM" id="Phobius"/>
    </source>
</evidence>
<dbReference type="InterPro" id="IPR024961">
    <property type="entry name" value="T2SS_GspC_N"/>
</dbReference>
<sequence length="298" mass="32037">MLSLIQKHLTLFHLLLIGLVGIAAGHLGATVLGVYLRPPPQQLQAPRPETRAAPRAALGEYSAILQRNIFDSTSPGLQLPATEGAMAEETETAGTSAPPADLLLFGTVTASENSLALIRVNKEIQIFHLGDPLPGGAKVKEILRNLVRLENPDGTTSDLPLYEGESDASAPGPGPTVTRSEGATTVGIRSVGENRFQISRQEIDKARGNLNELLKQARMEPNIVDGRTEGFVVRMIQPRSLLANLGIQLGDVVNEVNGVTLDGPEKALQIFQQLREANNITIGLTRGGTRMNYEYEVN</sequence>
<evidence type="ECO:0000313" key="13">
    <source>
        <dbReference type="Proteomes" id="UP000057158"/>
    </source>
</evidence>
<dbReference type="PATRIC" id="fig|1603606.3.peg.626"/>
<dbReference type="STRING" id="1603606.DSOUD_0576"/>
<accession>A0A0M4CYD7</accession>
<feature type="region of interest" description="Disordered" evidence="9">
    <location>
        <begin position="153"/>
        <end position="183"/>
    </location>
</feature>
<organism evidence="12 13">
    <name type="scientific">Desulfuromonas soudanensis</name>
    <dbReference type="NCBI Taxonomy" id="1603606"/>
    <lineage>
        <taxon>Bacteria</taxon>
        <taxon>Pseudomonadati</taxon>
        <taxon>Thermodesulfobacteriota</taxon>
        <taxon>Desulfuromonadia</taxon>
        <taxon>Desulfuromonadales</taxon>
        <taxon>Desulfuromonadaceae</taxon>
        <taxon>Desulfuromonas</taxon>
    </lineage>
</organism>
<dbReference type="SUPFAM" id="SSF50156">
    <property type="entry name" value="PDZ domain-like"/>
    <property type="match status" value="1"/>
</dbReference>
<keyword evidence="13" id="KW-1185">Reference proteome</keyword>
<dbReference type="NCBIfam" id="NF041515">
    <property type="entry name" value="GspC_delta"/>
    <property type="match status" value="1"/>
</dbReference>
<keyword evidence="4" id="KW-0997">Cell inner membrane</keyword>
<dbReference type="Gene3D" id="2.30.42.10">
    <property type="match status" value="1"/>
</dbReference>
<reference evidence="12 13" key="1">
    <citation type="submission" date="2015-07" db="EMBL/GenBank/DDBJ databases">
        <title>Isolation and Genomic Characterization of a Novel Halophilic Metal-Reducing Deltaproteobacterium from the Deep Subsurface.</title>
        <authorList>
            <person name="Badalamenti J.P."/>
            <person name="Summers Z.M."/>
            <person name="Gralnick J.A."/>
            <person name="Bond D.R."/>
        </authorList>
    </citation>
    <scope>NUCLEOTIDE SEQUENCE [LARGE SCALE GENOMIC DNA]</scope>
    <source>
        <strain evidence="12 13">WTL</strain>
    </source>
</reference>
<evidence type="ECO:0000256" key="2">
    <source>
        <dbReference type="ARBA" id="ARBA00022448"/>
    </source>
</evidence>
<comment type="subcellular location">
    <subcellularLocation>
        <location evidence="1">Cell inner membrane</location>
    </subcellularLocation>
</comment>
<keyword evidence="7 10" id="KW-1133">Transmembrane helix</keyword>
<dbReference type="Gene3D" id="2.30.30.830">
    <property type="match status" value="1"/>
</dbReference>
<evidence type="ECO:0000259" key="11">
    <source>
        <dbReference type="Pfam" id="PF11356"/>
    </source>
</evidence>
<dbReference type="RefSeq" id="WP_053549578.1">
    <property type="nucleotide sequence ID" value="NZ_CP010802.1"/>
</dbReference>
<evidence type="ECO:0000256" key="1">
    <source>
        <dbReference type="ARBA" id="ARBA00004533"/>
    </source>
</evidence>
<dbReference type="GO" id="GO:0015031">
    <property type="term" value="P:protein transport"/>
    <property type="evidence" value="ECO:0007669"/>
    <property type="project" value="UniProtKB-KW"/>
</dbReference>
<protein>
    <submittedName>
        <fullName evidence="12">Type II secretion system protein GspC</fullName>
    </submittedName>
</protein>
<evidence type="ECO:0000256" key="8">
    <source>
        <dbReference type="ARBA" id="ARBA00023136"/>
    </source>
</evidence>
<keyword evidence="6" id="KW-0653">Protein transport</keyword>
<evidence type="ECO:0000256" key="7">
    <source>
        <dbReference type="ARBA" id="ARBA00022989"/>
    </source>
</evidence>
<dbReference type="EMBL" id="CP010802">
    <property type="protein sequence ID" value="ALC15365.1"/>
    <property type="molecule type" value="Genomic_DNA"/>
</dbReference>
<keyword evidence="3" id="KW-1003">Cell membrane</keyword>
<dbReference type="KEGG" id="des:DSOUD_0576"/>
<proteinExistence type="predicted"/>
<evidence type="ECO:0000256" key="9">
    <source>
        <dbReference type="SAM" id="MobiDB-lite"/>
    </source>
</evidence>
<evidence type="ECO:0000256" key="5">
    <source>
        <dbReference type="ARBA" id="ARBA00022692"/>
    </source>
</evidence>
<feature type="transmembrane region" description="Helical" evidence="10">
    <location>
        <begin position="12"/>
        <end position="36"/>
    </location>
</feature>
<evidence type="ECO:0000256" key="6">
    <source>
        <dbReference type="ARBA" id="ARBA00022927"/>
    </source>
</evidence>
<dbReference type="Proteomes" id="UP000057158">
    <property type="component" value="Chromosome"/>
</dbReference>
<evidence type="ECO:0000256" key="4">
    <source>
        <dbReference type="ARBA" id="ARBA00022519"/>
    </source>
</evidence>
<dbReference type="Pfam" id="PF11356">
    <property type="entry name" value="T2SSC"/>
    <property type="match status" value="1"/>
</dbReference>
<keyword evidence="5 10" id="KW-0812">Transmembrane</keyword>
<keyword evidence="2" id="KW-0813">Transport</keyword>
<name>A0A0M4CYD7_9BACT</name>
<dbReference type="InterPro" id="IPR036034">
    <property type="entry name" value="PDZ_sf"/>
</dbReference>
<dbReference type="OrthoDB" id="5447763at2"/>
<dbReference type="AlphaFoldDB" id="A0A0M4CYD7"/>
<feature type="domain" description="Type II secretion system protein GspC N-terminal" evidence="11">
    <location>
        <begin position="21"/>
        <end position="151"/>
    </location>
</feature>